<dbReference type="AlphaFoldDB" id="A0A1L9NYI1"/>
<feature type="transmembrane region" description="Helical" evidence="1">
    <location>
        <begin position="32"/>
        <end position="51"/>
    </location>
</feature>
<dbReference type="Proteomes" id="UP000184514">
    <property type="component" value="Unassembled WGS sequence"/>
</dbReference>
<proteinExistence type="predicted"/>
<feature type="transmembrane region" description="Helical" evidence="1">
    <location>
        <begin position="263"/>
        <end position="280"/>
    </location>
</feature>
<keyword evidence="1" id="KW-1133">Transmembrane helix</keyword>
<accession>A0A1L9NYI1</accession>
<feature type="transmembrane region" description="Helical" evidence="1">
    <location>
        <begin position="150"/>
        <end position="169"/>
    </location>
</feature>
<dbReference type="SUPFAM" id="SSF103481">
    <property type="entry name" value="Multidrug resistance efflux transporter EmrE"/>
    <property type="match status" value="2"/>
</dbReference>
<dbReference type="OrthoDB" id="7704317at2"/>
<dbReference type="GO" id="GO:0016020">
    <property type="term" value="C:membrane"/>
    <property type="evidence" value="ECO:0007669"/>
    <property type="project" value="InterPro"/>
</dbReference>
<comment type="caution">
    <text evidence="3">The sequence shown here is derived from an EMBL/GenBank/DDBJ whole genome shotgun (WGS) entry which is preliminary data.</text>
</comment>
<dbReference type="InterPro" id="IPR000620">
    <property type="entry name" value="EamA_dom"/>
</dbReference>
<feature type="transmembrane region" description="Helical" evidence="1">
    <location>
        <begin position="207"/>
        <end position="226"/>
    </location>
</feature>
<gene>
    <name evidence="3" type="ORF">PFRI_14320</name>
</gene>
<dbReference type="Pfam" id="PF00892">
    <property type="entry name" value="EamA"/>
    <property type="match status" value="2"/>
</dbReference>
<feature type="transmembrane region" description="Helical" evidence="1">
    <location>
        <begin position="181"/>
        <end position="201"/>
    </location>
</feature>
<dbReference type="PANTHER" id="PTHR22911:SF137">
    <property type="entry name" value="SOLUTE CARRIER FAMILY 35 MEMBER G2-RELATED"/>
    <property type="match status" value="1"/>
</dbReference>
<sequence length="281" mass="29066">MSALTLGLIAAVMWGFHDVCVRFVSQKTPLMASLLTVLVIGTVFHLGVMGVQQSALFPKASVLGISTLSGVFFLAASLGLYGAFQRGPVKLVSPIIASYPILSIAWAAWNGVSISALQLGAVVLIILGVSLVAALSDDSDGDVPPMGKTIAYSILASVGFAGTFALGQMASAQAGELPVTLVTRLVAIALLLIGILTLKLPVWPGRAALPVLSLMGVADGIALLMINSAGHLPDAQYAAVASSMFGLLTIVFAWIFLKERLSTVQWLGCLIAFAGIGYLAL</sequence>
<dbReference type="STRING" id="696762.PFRI_14320"/>
<name>A0A1L9NYI1_9RHOB</name>
<feature type="transmembrane region" description="Helical" evidence="1">
    <location>
        <begin position="63"/>
        <end position="84"/>
    </location>
</feature>
<evidence type="ECO:0000256" key="1">
    <source>
        <dbReference type="SAM" id="Phobius"/>
    </source>
</evidence>
<organism evidence="3 4">
    <name type="scientific">Planktotalea frisia</name>
    <dbReference type="NCBI Taxonomy" id="696762"/>
    <lineage>
        <taxon>Bacteria</taxon>
        <taxon>Pseudomonadati</taxon>
        <taxon>Pseudomonadota</taxon>
        <taxon>Alphaproteobacteria</taxon>
        <taxon>Rhodobacterales</taxon>
        <taxon>Paracoccaceae</taxon>
        <taxon>Planktotalea</taxon>
    </lineage>
</organism>
<feature type="transmembrane region" description="Helical" evidence="1">
    <location>
        <begin position="90"/>
        <end position="109"/>
    </location>
</feature>
<dbReference type="PANTHER" id="PTHR22911">
    <property type="entry name" value="ACYL-MALONYL CONDENSING ENZYME-RELATED"/>
    <property type="match status" value="1"/>
</dbReference>
<dbReference type="InterPro" id="IPR037185">
    <property type="entry name" value="EmrE-like"/>
</dbReference>
<keyword evidence="1" id="KW-0812">Transmembrane</keyword>
<feature type="domain" description="EamA" evidence="2">
    <location>
        <begin position="149"/>
        <end position="277"/>
    </location>
</feature>
<evidence type="ECO:0000313" key="4">
    <source>
        <dbReference type="Proteomes" id="UP000184514"/>
    </source>
</evidence>
<evidence type="ECO:0000259" key="2">
    <source>
        <dbReference type="Pfam" id="PF00892"/>
    </source>
</evidence>
<keyword evidence="4" id="KW-1185">Reference proteome</keyword>
<feature type="transmembrane region" description="Helical" evidence="1">
    <location>
        <begin position="238"/>
        <end position="257"/>
    </location>
</feature>
<dbReference type="RefSeq" id="WP_072630026.1">
    <property type="nucleotide sequence ID" value="NZ_JABBAN010000127.1"/>
</dbReference>
<feature type="transmembrane region" description="Helical" evidence="1">
    <location>
        <begin position="116"/>
        <end position="135"/>
    </location>
</feature>
<feature type="domain" description="EamA" evidence="2">
    <location>
        <begin position="2"/>
        <end position="132"/>
    </location>
</feature>
<keyword evidence="1" id="KW-0472">Membrane</keyword>
<protein>
    <submittedName>
        <fullName evidence="3">EamA-like transporter family protein</fullName>
    </submittedName>
</protein>
<reference evidence="3 4" key="1">
    <citation type="submission" date="2016-10" db="EMBL/GenBank/DDBJ databases">
        <title>Genome sequence of Planktotalea frisia SH6-1.</title>
        <authorList>
            <person name="Poehlein A."/>
            <person name="Bakenhus I."/>
            <person name="Voget S."/>
            <person name="Brinkhoff T."/>
            <person name="Simon M."/>
        </authorList>
    </citation>
    <scope>NUCLEOTIDE SEQUENCE [LARGE SCALE GENOMIC DNA]</scope>
    <source>
        <strain evidence="3 4">SH6-1</strain>
    </source>
</reference>
<evidence type="ECO:0000313" key="3">
    <source>
        <dbReference type="EMBL" id="OJI94301.1"/>
    </source>
</evidence>
<dbReference type="EMBL" id="MLCB01000106">
    <property type="protein sequence ID" value="OJI94301.1"/>
    <property type="molecule type" value="Genomic_DNA"/>
</dbReference>